<keyword evidence="2" id="KW-0732">Signal</keyword>
<feature type="region of interest" description="Disordered" evidence="1">
    <location>
        <begin position="400"/>
        <end position="443"/>
    </location>
</feature>
<feature type="signal peptide" evidence="2">
    <location>
        <begin position="1"/>
        <end position="24"/>
    </location>
</feature>
<gene>
    <name evidence="3" type="ORF">GCM10023081_20590</name>
</gene>
<organism evidence="3 4">
    <name type="scientific">Arthrobacter ginkgonis</name>
    <dbReference type="NCBI Taxonomy" id="1630594"/>
    <lineage>
        <taxon>Bacteria</taxon>
        <taxon>Bacillati</taxon>
        <taxon>Actinomycetota</taxon>
        <taxon>Actinomycetes</taxon>
        <taxon>Micrococcales</taxon>
        <taxon>Micrococcaceae</taxon>
        <taxon>Arthrobacter</taxon>
    </lineage>
</organism>
<feature type="chain" id="PRO_5045158352" evidence="2">
    <location>
        <begin position="25"/>
        <end position="443"/>
    </location>
</feature>
<sequence length="443" mass="48268">MKKPWIVLVLLLCASCAAPGIADAGSPCVLAPEGMPESWRPSAEQEQKLADGPWTQAEAREAEFSIRTGLGEMLDLYARKPSAVEEIWEDSVGSLVEVTYSSANTAELDTAAGDGARRNLSRLIQPYLKRTAKSMECEEYEDVLPLTAYAGSRYEDNDERTAKMVELTNAVANRCGSLKAAMGIDYAPVLAGEKRTNDEEVFDLVIWSLLFIEGQLVPGLQMPAGATDLPPRLWEFLRTYPLPNASTYEGGARNEKFIDNAYLATHIAYIPTGNHRFPLYVQDSPALYQFHRANFYAVLEMGELDLVAEFVDSLRQYGCTPANDRQVLDGTRYLLDVFHAGGDSWMAYREPDEEDADVESYDFIHKAWTGVLGVRERNIEPAAPGTYGGIVRGWLPAPGDGLGNGYGDPGGPAVTPSGVTPSDASPSSAGTSPLNWAQAGQRP</sequence>
<protein>
    <submittedName>
        <fullName evidence="3">Uncharacterized protein</fullName>
    </submittedName>
</protein>
<accession>A0ABP7CC61</accession>
<feature type="compositionally biased region" description="Gly residues" evidence="1">
    <location>
        <begin position="400"/>
        <end position="410"/>
    </location>
</feature>
<evidence type="ECO:0000313" key="4">
    <source>
        <dbReference type="Proteomes" id="UP001500752"/>
    </source>
</evidence>
<evidence type="ECO:0000313" key="3">
    <source>
        <dbReference type="EMBL" id="GAA3682439.1"/>
    </source>
</evidence>
<reference evidence="4" key="1">
    <citation type="journal article" date="2019" name="Int. J. Syst. Evol. Microbiol.">
        <title>The Global Catalogue of Microorganisms (GCM) 10K type strain sequencing project: providing services to taxonomists for standard genome sequencing and annotation.</title>
        <authorList>
            <consortium name="The Broad Institute Genomics Platform"/>
            <consortium name="The Broad Institute Genome Sequencing Center for Infectious Disease"/>
            <person name="Wu L."/>
            <person name="Ma J."/>
        </authorList>
    </citation>
    <scope>NUCLEOTIDE SEQUENCE [LARGE SCALE GENOMIC DNA]</scope>
    <source>
        <strain evidence="4">JCM 30742</strain>
    </source>
</reference>
<dbReference type="Proteomes" id="UP001500752">
    <property type="component" value="Unassembled WGS sequence"/>
</dbReference>
<proteinExistence type="predicted"/>
<evidence type="ECO:0000256" key="1">
    <source>
        <dbReference type="SAM" id="MobiDB-lite"/>
    </source>
</evidence>
<evidence type="ECO:0000256" key="2">
    <source>
        <dbReference type="SAM" id="SignalP"/>
    </source>
</evidence>
<name>A0ABP7CC61_9MICC</name>
<feature type="compositionally biased region" description="Polar residues" evidence="1">
    <location>
        <begin position="417"/>
        <end position="435"/>
    </location>
</feature>
<keyword evidence="4" id="KW-1185">Reference proteome</keyword>
<dbReference type="EMBL" id="BAABEO010000012">
    <property type="protein sequence ID" value="GAA3682439.1"/>
    <property type="molecule type" value="Genomic_DNA"/>
</dbReference>
<dbReference type="RefSeq" id="WP_345150546.1">
    <property type="nucleotide sequence ID" value="NZ_BAABEO010000012.1"/>
</dbReference>
<comment type="caution">
    <text evidence="3">The sequence shown here is derived from an EMBL/GenBank/DDBJ whole genome shotgun (WGS) entry which is preliminary data.</text>
</comment>